<dbReference type="PROSITE" id="PS50835">
    <property type="entry name" value="IG_LIKE"/>
    <property type="match status" value="3"/>
</dbReference>
<dbReference type="GO" id="GO:0043005">
    <property type="term" value="C:neuron projection"/>
    <property type="evidence" value="ECO:0007669"/>
    <property type="project" value="TreeGrafter"/>
</dbReference>
<dbReference type="InterPro" id="IPR013783">
    <property type="entry name" value="Ig-like_fold"/>
</dbReference>
<dbReference type="EMBL" id="QCYY01003355">
    <property type="protein sequence ID" value="ROT63928.1"/>
    <property type="molecule type" value="Genomic_DNA"/>
</dbReference>
<comment type="caution">
    <text evidence="6">The sequence shown here is derived from an EMBL/GenBank/DDBJ whole genome shotgun (WGS) entry which is preliminary data.</text>
</comment>
<sequence length="282" mass="30899">MCSVGFNGGHRVKDGVWDSGGALRTIGVGSTPPEFVHPAHNVTVVEGQEVTLMCSVSSLKDYKLAWVHEESQTILSIGRHLYTRIPRLSLHADHHSAALTVSPVLSTDRGWYMCQLNTNPMTYTRSYLQVLVPPTLEDWSGSYVEVREGVSVRLTCNARAFPPALTTWRRSDAEPIFRTPKTGALPTSRSPPHLWVVEGADLVFESVRRVHGGAYTCHVDNKVTAPVSRTTHLTVTYAPVLWLGRELVGVKAGDDITLNCSSEANPPPSHYWSANGTNVTTS</sequence>
<evidence type="ECO:0000256" key="3">
    <source>
        <dbReference type="ARBA" id="ARBA00023157"/>
    </source>
</evidence>
<evidence type="ECO:0000256" key="2">
    <source>
        <dbReference type="ARBA" id="ARBA00022737"/>
    </source>
</evidence>
<proteinExistence type="predicted"/>
<keyword evidence="4" id="KW-0393">Immunoglobulin domain</keyword>
<keyword evidence="2" id="KW-0677">Repeat</keyword>
<evidence type="ECO:0000259" key="5">
    <source>
        <dbReference type="PROSITE" id="PS50835"/>
    </source>
</evidence>
<dbReference type="InterPro" id="IPR007110">
    <property type="entry name" value="Ig-like_dom"/>
</dbReference>
<dbReference type="Gene3D" id="2.60.40.10">
    <property type="entry name" value="Immunoglobulins"/>
    <property type="match status" value="3"/>
</dbReference>
<evidence type="ECO:0000313" key="6">
    <source>
        <dbReference type="EMBL" id="ROT63928.1"/>
    </source>
</evidence>
<dbReference type="Proteomes" id="UP000283509">
    <property type="component" value="Unassembled WGS sequence"/>
</dbReference>
<keyword evidence="1" id="KW-0732">Signal</keyword>
<feature type="domain" description="Ig-like" evidence="5">
    <location>
        <begin position="239"/>
        <end position="282"/>
    </location>
</feature>
<accession>A0A423SI40</accession>
<dbReference type="InterPro" id="IPR003599">
    <property type="entry name" value="Ig_sub"/>
</dbReference>
<dbReference type="PANTHER" id="PTHR12231:SF253">
    <property type="entry name" value="DPR-INTERACTING PROTEIN ETA, ISOFORM B-RELATED"/>
    <property type="match status" value="1"/>
</dbReference>
<gene>
    <name evidence="6" type="ORF">C7M84_018160</name>
</gene>
<dbReference type="Pfam" id="PF13927">
    <property type="entry name" value="Ig_3"/>
    <property type="match status" value="2"/>
</dbReference>
<reference evidence="6 7" key="1">
    <citation type="submission" date="2018-04" db="EMBL/GenBank/DDBJ databases">
        <authorList>
            <person name="Zhang X."/>
            <person name="Yuan J."/>
            <person name="Li F."/>
            <person name="Xiang J."/>
        </authorList>
    </citation>
    <scope>NUCLEOTIDE SEQUENCE [LARGE SCALE GENOMIC DNA]</scope>
    <source>
        <tissue evidence="6">Muscle</tissue>
    </source>
</reference>
<dbReference type="SUPFAM" id="SSF48726">
    <property type="entry name" value="Immunoglobulin"/>
    <property type="match status" value="3"/>
</dbReference>
<dbReference type="InterPro" id="IPR036179">
    <property type="entry name" value="Ig-like_dom_sf"/>
</dbReference>
<dbReference type="InterPro" id="IPR051170">
    <property type="entry name" value="Neural/epithelial_adhesion"/>
</dbReference>
<feature type="domain" description="Ig-like" evidence="5">
    <location>
        <begin position="33"/>
        <end position="124"/>
    </location>
</feature>
<evidence type="ECO:0000313" key="7">
    <source>
        <dbReference type="Proteomes" id="UP000283509"/>
    </source>
</evidence>
<organism evidence="6 7">
    <name type="scientific">Penaeus vannamei</name>
    <name type="common">Whiteleg shrimp</name>
    <name type="synonym">Litopenaeus vannamei</name>
    <dbReference type="NCBI Taxonomy" id="6689"/>
    <lineage>
        <taxon>Eukaryota</taxon>
        <taxon>Metazoa</taxon>
        <taxon>Ecdysozoa</taxon>
        <taxon>Arthropoda</taxon>
        <taxon>Crustacea</taxon>
        <taxon>Multicrustacea</taxon>
        <taxon>Malacostraca</taxon>
        <taxon>Eumalacostraca</taxon>
        <taxon>Eucarida</taxon>
        <taxon>Decapoda</taxon>
        <taxon>Dendrobranchiata</taxon>
        <taxon>Penaeoidea</taxon>
        <taxon>Penaeidae</taxon>
        <taxon>Penaeus</taxon>
    </lineage>
</organism>
<keyword evidence="3" id="KW-1015">Disulfide bond</keyword>
<protein>
    <recommendedName>
        <fullName evidence="5">Ig-like domain-containing protein</fullName>
    </recommendedName>
</protein>
<evidence type="ECO:0000256" key="4">
    <source>
        <dbReference type="ARBA" id="ARBA00023319"/>
    </source>
</evidence>
<feature type="domain" description="Ig-like" evidence="5">
    <location>
        <begin position="134"/>
        <end position="228"/>
    </location>
</feature>
<dbReference type="SMART" id="SM00409">
    <property type="entry name" value="IG"/>
    <property type="match status" value="2"/>
</dbReference>
<reference evidence="6 7" key="2">
    <citation type="submission" date="2019-01" db="EMBL/GenBank/DDBJ databases">
        <title>The decoding of complex shrimp genome reveals the adaptation for benthos swimmer, frequently molting mechanism and breeding impact on genome.</title>
        <authorList>
            <person name="Sun Y."/>
            <person name="Gao Y."/>
            <person name="Yu Y."/>
        </authorList>
    </citation>
    <scope>NUCLEOTIDE SEQUENCE [LARGE SCALE GENOMIC DNA]</scope>
    <source>
        <tissue evidence="6">Muscle</tissue>
    </source>
</reference>
<dbReference type="OrthoDB" id="6159398at2759"/>
<dbReference type="InterPro" id="IPR003598">
    <property type="entry name" value="Ig_sub2"/>
</dbReference>
<name>A0A423SI40_PENVA</name>
<dbReference type="PANTHER" id="PTHR12231">
    <property type="entry name" value="CTX-RELATED TYPE I TRANSMEMBRANE PROTEIN"/>
    <property type="match status" value="1"/>
</dbReference>
<dbReference type="AlphaFoldDB" id="A0A423SI40"/>
<keyword evidence="7" id="KW-1185">Reference proteome</keyword>
<dbReference type="SMART" id="SM00408">
    <property type="entry name" value="IGc2"/>
    <property type="match status" value="2"/>
</dbReference>
<evidence type="ECO:0000256" key="1">
    <source>
        <dbReference type="ARBA" id="ARBA00022729"/>
    </source>
</evidence>